<dbReference type="AlphaFoldDB" id="A0A1Q2HXF9"/>
<name>A0A1Q2HXF9_9CORY</name>
<dbReference type="Proteomes" id="UP000217209">
    <property type="component" value="Chromosome"/>
</dbReference>
<keyword evidence="3" id="KW-1185">Reference proteome</keyword>
<keyword evidence="1" id="KW-0472">Membrane</keyword>
<keyword evidence="1" id="KW-1133">Transmembrane helix</keyword>
<evidence type="ECO:0000256" key="1">
    <source>
        <dbReference type="SAM" id="Phobius"/>
    </source>
</evidence>
<evidence type="ECO:0000313" key="2">
    <source>
        <dbReference type="EMBL" id="AQQ15547.1"/>
    </source>
</evidence>
<reference evidence="2 3" key="1">
    <citation type="submission" date="2016-12" db="EMBL/GenBank/DDBJ databases">
        <authorList>
            <person name="Song W.-J."/>
            <person name="Kurnit D.M."/>
        </authorList>
    </citation>
    <scope>NUCLEOTIDE SEQUENCE [LARGE SCALE GENOMIC DNA]</scope>
    <source>
        <strain evidence="2 3">DSM 30827</strain>
    </source>
</reference>
<feature type="transmembrane region" description="Helical" evidence="1">
    <location>
        <begin position="86"/>
        <end position="108"/>
    </location>
</feature>
<feature type="transmembrane region" description="Helical" evidence="1">
    <location>
        <begin position="128"/>
        <end position="152"/>
    </location>
</feature>
<sequence length="193" mass="21157">MGLVKFYGKKLVIALFGLALLLLLNTYAGVSVMRAVGRMAESGPFGLAAAALLGFIPPILAMWKDLRRYEGLPGRPAPPVPDRRDLISWPIVALTAAMFFVATSRYVFEPSKWHEASINTMSLHLGSWAPGLTELGAIGTMLGPLIVGYFFLQLTFIRAPKHKDDVLYGRTWPWIAAGLWLIGGVAGVFWLSR</sequence>
<dbReference type="RefSeq" id="WP_095660222.1">
    <property type="nucleotide sequence ID" value="NZ_CP019688.1"/>
</dbReference>
<accession>A0A1Q2HXF9</accession>
<feature type="transmembrane region" description="Helical" evidence="1">
    <location>
        <begin position="172"/>
        <end position="191"/>
    </location>
</feature>
<gene>
    <name evidence="2" type="ORF">CGLAU_07960</name>
</gene>
<proteinExistence type="predicted"/>
<evidence type="ECO:0000313" key="3">
    <source>
        <dbReference type="Proteomes" id="UP000217209"/>
    </source>
</evidence>
<keyword evidence="1" id="KW-0812">Transmembrane</keyword>
<protein>
    <submittedName>
        <fullName evidence="2">Uncharacterized protein</fullName>
    </submittedName>
</protein>
<dbReference type="EMBL" id="CP019688">
    <property type="protein sequence ID" value="AQQ15547.1"/>
    <property type="molecule type" value="Genomic_DNA"/>
</dbReference>
<feature type="transmembrane region" description="Helical" evidence="1">
    <location>
        <begin position="44"/>
        <end position="66"/>
    </location>
</feature>
<organism evidence="2 3">
    <name type="scientific">Corynebacterium glaucum</name>
    <dbReference type="NCBI Taxonomy" id="187491"/>
    <lineage>
        <taxon>Bacteria</taxon>
        <taxon>Bacillati</taxon>
        <taxon>Actinomycetota</taxon>
        <taxon>Actinomycetes</taxon>
        <taxon>Mycobacteriales</taxon>
        <taxon>Corynebacteriaceae</taxon>
        <taxon>Corynebacterium</taxon>
    </lineage>
</organism>
<dbReference type="KEGG" id="cgv:CGLAU_07960"/>